<evidence type="ECO:0000313" key="2">
    <source>
        <dbReference type="EMBL" id="SNS09191.1"/>
    </source>
</evidence>
<dbReference type="OrthoDB" id="1444251at2"/>
<feature type="transmembrane region" description="Helical" evidence="1">
    <location>
        <begin position="83"/>
        <end position="103"/>
    </location>
</feature>
<reference evidence="2 3" key="1">
    <citation type="submission" date="2017-06" db="EMBL/GenBank/DDBJ databases">
        <authorList>
            <person name="Kim H.J."/>
            <person name="Triplett B.A."/>
        </authorList>
    </citation>
    <scope>NUCLEOTIDE SEQUENCE [LARGE SCALE GENOMIC DNA]</scope>
    <source>
        <strain evidence="2 3">DSM 25597</strain>
    </source>
</reference>
<keyword evidence="3" id="KW-1185">Reference proteome</keyword>
<protein>
    <submittedName>
        <fullName evidence="2">Uncharacterized protein</fullName>
    </submittedName>
</protein>
<accession>A0A239BPA1</accession>
<organism evidence="2 3">
    <name type="scientific">Dokdonia pacifica</name>
    <dbReference type="NCBI Taxonomy" id="1627892"/>
    <lineage>
        <taxon>Bacteria</taxon>
        <taxon>Pseudomonadati</taxon>
        <taxon>Bacteroidota</taxon>
        <taxon>Flavobacteriia</taxon>
        <taxon>Flavobacteriales</taxon>
        <taxon>Flavobacteriaceae</taxon>
        <taxon>Dokdonia</taxon>
    </lineage>
</organism>
<keyword evidence="1" id="KW-0472">Membrane</keyword>
<feature type="transmembrane region" description="Helical" evidence="1">
    <location>
        <begin position="60"/>
        <end position="77"/>
    </location>
</feature>
<evidence type="ECO:0000256" key="1">
    <source>
        <dbReference type="SAM" id="Phobius"/>
    </source>
</evidence>
<feature type="transmembrane region" description="Helical" evidence="1">
    <location>
        <begin position="17"/>
        <end position="48"/>
    </location>
</feature>
<name>A0A239BPA1_9FLAO</name>
<keyword evidence="1" id="KW-0812">Transmembrane</keyword>
<sequence>MKNLYQINKWWIITTSILYLSIIGMIIGGLFQAVLGVIQLISFGIYIFNWEKIATPLKPYFIIYGILISLLVPYYCFVSSDVFLNTLIGYSGILAFYFLFLSYKQHKHISI</sequence>
<gene>
    <name evidence="2" type="ORF">SAMN06265376_106305</name>
</gene>
<keyword evidence="1" id="KW-1133">Transmembrane helix</keyword>
<evidence type="ECO:0000313" key="3">
    <source>
        <dbReference type="Proteomes" id="UP000198379"/>
    </source>
</evidence>
<dbReference type="RefSeq" id="WP_089372907.1">
    <property type="nucleotide sequence ID" value="NZ_BMEP01000005.1"/>
</dbReference>
<dbReference type="AlphaFoldDB" id="A0A239BPA1"/>
<proteinExistence type="predicted"/>
<dbReference type="Proteomes" id="UP000198379">
    <property type="component" value="Unassembled WGS sequence"/>
</dbReference>
<dbReference type="EMBL" id="FZNY01000006">
    <property type="protein sequence ID" value="SNS09191.1"/>
    <property type="molecule type" value="Genomic_DNA"/>
</dbReference>